<evidence type="ECO:0000256" key="1">
    <source>
        <dbReference type="SAM" id="MobiDB-lite"/>
    </source>
</evidence>
<comment type="caution">
    <text evidence="2">The sequence shown here is derived from an EMBL/GenBank/DDBJ whole genome shotgun (WGS) entry which is preliminary data.</text>
</comment>
<evidence type="ECO:0008006" key="4">
    <source>
        <dbReference type="Google" id="ProtNLM"/>
    </source>
</evidence>
<dbReference type="AlphaFoldDB" id="A0A388MEC4"/>
<feature type="region of interest" description="Disordered" evidence="1">
    <location>
        <begin position="1"/>
        <end position="20"/>
    </location>
</feature>
<keyword evidence="3" id="KW-1185">Reference proteome</keyword>
<sequence length="104" mass="10958">MAPQELLATGGEHVGAAAQANQTKDVVGMVPEDLLATGKGRVDAASNKGLDAVSTSYSRLPLIDISPLMAKGEALSEEDLKDPDVAAVVRQIDKTCREIGFFYL</sequence>
<evidence type="ECO:0000313" key="2">
    <source>
        <dbReference type="EMBL" id="GBG92918.1"/>
    </source>
</evidence>
<name>A0A388MEC4_CHABU</name>
<organism evidence="2 3">
    <name type="scientific">Chara braunii</name>
    <name type="common">Braun's stonewort</name>
    <dbReference type="NCBI Taxonomy" id="69332"/>
    <lineage>
        <taxon>Eukaryota</taxon>
        <taxon>Viridiplantae</taxon>
        <taxon>Streptophyta</taxon>
        <taxon>Charophyceae</taxon>
        <taxon>Charales</taxon>
        <taxon>Characeae</taxon>
        <taxon>Chara</taxon>
    </lineage>
</organism>
<dbReference type="OrthoDB" id="288590at2759"/>
<proteinExistence type="predicted"/>
<dbReference type="InterPro" id="IPR027443">
    <property type="entry name" value="IPNS-like_sf"/>
</dbReference>
<dbReference type="Gene3D" id="2.60.120.330">
    <property type="entry name" value="B-lactam Antibiotic, Isopenicillin N Synthase, Chain"/>
    <property type="match status" value="1"/>
</dbReference>
<dbReference type="Gramene" id="GBG92918">
    <property type="protein sequence ID" value="GBG92918"/>
    <property type="gene ID" value="CBR_g57754"/>
</dbReference>
<feature type="non-terminal residue" evidence="2">
    <location>
        <position position="104"/>
    </location>
</feature>
<dbReference type="EMBL" id="BFEA01001171">
    <property type="protein sequence ID" value="GBG92918.1"/>
    <property type="molecule type" value="Genomic_DNA"/>
</dbReference>
<protein>
    <recommendedName>
        <fullName evidence="4">Non-haem dioxygenase N-terminal domain-containing protein</fullName>
    </recommendedName>
</protein>
<evidence type="ECO:0000313" key="3">
    <source>
        <dbReference type="Proteomes" id="UP000265515"/>
    </source>
</evidence>
<accession>A0A388MEC4</accession>
<dbReference type="Proteomes" id="UP000265515">
    <property type="component" value="Unassembled WGS sequence"/>
</dbReference>
<reference evidence="2 3" key="1">
    <citation type="journal article" date="2018" name="Cell">
        <title>The Chara Genome: Secondary Complexity and Implications for Plant Terrestrialization.</title>
        <authorList>
            <person name="Nishiyama T."/>
            <person name="Sakayama H."/>
            <person name="Vries J.D."/>
            <person name="Buschmann H."/>
            <person name="Saint-Marcoux D."/>
            <person name="Ullrich K.K."/>
            <person name="Haas F.B."/>
            <person name="Vanderstraeten L."/>
            <person name="Becker D."/>
            <person name="Lang D."/>
            <person name="Vosolsobe S."/>
            <person name="Rombauts S."/>
            <person name="Wilhelmsson P.K.I."/>
            <person name="Janitza P."/>
            <person name="Kern R."/>
            <person name="Heyl A."/>
            <person name="Rumpler F."/>
            <person name="Villalobos L.I.A.C."/>
            <person name="Clay J.M."/>
            <person name="Skokan R."/>
            <person name="Toyoda A."/>
            <person name="Suzuki Y."/>
            <person name="Kagoshima H."/>
            <person name="Schijlen E."/>
            <person name="Tajeshwar N."/>
            <person name="Catarino B."/>
            <person name="Hetherington A.J."/>
            <person name="Saltykova A."/>
            <person name="Bonnot C."/>
            <person name="Breuninger H."/>
            <person name="Symeonidi A."/>
            <person name="Radhakrishnan G.V."/>
            <person name="Van Nieuwerburgh F."/>
            <person name="Deforce D."/>
            <person name="Chang C."/>
            <person name="Karol K.G."/>
            <person name="Hedrich R."/>
            <person name="Ulvskov P."/>
            <person name="Glockner G."/>
            <person name="Delwiche C.F."/>
            <person name="Petrasek J."/>
            <person name="Van de Peer Y."/>
            <person name="Friml J."/>
            <person name="Beilby M."/>
            <person name="Dolan L."/>
            <person name="Kohara Y."/>
            <person name="Sugano S."/>
            <person name="Fujiyama A."/>
            <person name="Delaux P.-M."/>
            <person name="Quint M."/>
            <person name="TheiBen G."/>
            <person name="Hagemann M."/>
            <person name="Harholt J."/>
            <person name="Dunand C."/>
            <person name="Zachgo S."/>
            <person name="Langdale J."/>
            <person name="Maumus F."/>
            <person name="Straeten D.V.D."/>
            <person name="Gould S.B."/>
            <person name="Rensing S.A."/>
        </authorList>
    </citation>
    <scope>NUCLEOTIDE SEQUENCE [LARGE SCALE GENOMIC DNA]</scope>
    <source>
        <strain evidence="2 3">S276</strain>
    </source>
</reference>
<gene>
    <name evidence="2" type="ORF">CBR_g57754</name>
</gene>